<dbReference type="Gene3D" id="3.40.50.1820">
    <property type="entry name" value="alpha/beta hydrolase"/>
    <property type="match status" value="1"/>
</dbReference>
<evidence type="ECO:0000259" key="3">
    <source>
        <dbReference type="Pfam" id="PF02230"/>
    </source>
</evidence>
<feature type="domain" description="Phospholipase/carboxylesterase/thioesterase" evidence="3">
    <location>
        <begin position="9"/>
        <end position="201"/>
    </location>
</feature>
<keyword evidence="5" id="KW-1185">Reference proteome</keyword>
<dbReference type="SUPFAM" id="SSF53474">
    <property type="entry name" value="alpha/beta-Hydrolases"/>
    <property type="match status" value="1"/>
</dbReference>
<name>A0A918DCF9_9RHOB</name>
<dbReference type="RefSeq" id="WP_146286372.1">
    <property type="nucleotide sequence ID" value="NZ_BMLP01000002.1"/>
</dbReference>
<evidence type="ECO:0000256" key="2">
    <source>
        <dbReference type="ARBA" id="ARBA00022801"/>
    </source>
</evidence>
<protein>
    <submittedName>
        <fullName evidence="4">Phospholipase</fullName>
    </submittedName>
</protein>
<dbReference type="OrthoDB" id="9801763at2"/>
<accession>A0A918DCF9</accession>
<comment type="caution">
    <text evidence="4">The sequence shown here is derived from an EMBL/GenBank/DDBJ whole genome shotgun (WGS) entry which is preliminary data.</text>
</comment>
<proteinExistence type="inferred from homology"/>
<evidence type="ECO:0000256" key="1">
    <source>
        <dbReference type="ARBA" id="ARBA00006499"/>
    </source>
</evidence>
<dbReference type="InterPro" id="IPR003140">
    <property type="entry name" value="PLipase/COase/thioEstase"/>
</dbReference>
<evidence type="ECO:0000313" key="4">
    <source>
        <dbReference type="EMBL" id="GGO31759.1"/>
    </source>
</evidence>
<dbReference type="AlphaFoldDB" id="A0A918DCF9"/>
<gene>
    <name evidence="4" type="ORF">GCM10010991_18290</name>
</gene>
<dbReference type="Proteomes" id="UP000598196">
    <property type="component" value="Unassembled WGS sequence"/>
</dbReference>
<dbReference type="PANTHER" id="PTHR10655:SF17">
    <property type="entry name" value="LYSOPHOSPHOLIPASE-LIKE PROTEIN 1"/>
    <property type="match status" value="1"/>
</dbReference>
<dbReference type="Pfam" id="PF02230">
    <property type="entry name" value="Abhydrolase_2"/>
    <property type="match status" value="1"/>
</dbReference>
<sequence length="207" mass="21919">MTGQAGTEVLVVILHGVGGRGAHLEELAALIAPHLPGATFACPDAPQPCDWDAQGRQWFSMTGINGRNRPPRLRAARAGFDTLLQQTIADAGFAGRLNRVALVGFSQGAIMSVDAVMTGRWPVAALAALSGRLVRTGPVVPGPPVILSHGLDDPVIPADDALRAARHWGASGRPVDLHLWTGLGHWFDDRVAESTAAFLRRTLWPAP</sequence>
<dbReference type="InterPro" id="IPR029058">
    <property type="entry name" value="AB_hydrolase_fold"/>
</dbReference>
<keyword evidence="2" id="KW-0378">Hydrolase</keyword>
<dbReference type="EMBL" id="BMLP01000002">
    <property type="protein sequence ID" value="GGO31759.1"/>
    <property type="molecule type" value="Genomic_DNA"/>
</dbReference>
<evidence type="ECO:0000313" key="5">
    <source>
        <dbReference type="Proteomes" id="UP000598196"/>
    </source>
</evidence>
<dbReference type="PANTHER" id="PTHR10655">
    <property type="entry name" value="LYSOPHOSPHOLIPASE-RELATED"/>
    <property type="match status" value="1"/>
</dbReference>
<dbReference type="GO" id="GO:0016787">
    <property type="term" value="F:hydrolase activity"/>
    <property type="evidence" value="ECO:0007669"/>
    <property type="project" value="UniProtKB-KW"/>
</dbReference>
<comment type="similarity">
    <text evidence="1">Belongs to the AB hydrolase superfamily. AB hydrolase 2 family.</text>
</comment>
<dbReference type="InterPro" id="IPR050565">
    <property type="entry name" value="LYPA1-2/EST-like"/>
</dbReference>
<organism evidence="4 5">
    <name type="scientific">Gemmobacter aquaticus</name>
    <dbReference type="NCBI Taxonomy" id="490185"/>
    <lineage>
        <taxon>Bacteria</taxon>
        <taxon>Pseudomonadati</taxon>
        <taxon>Pseudomonadota</taxon>
        <taxon>Alphaproteobacteria</taxon>
        <taxon>Rhodobacterales</taxon>
        <taxon>Paracoccaceae</taxon>
        <taxon>Gemmobacter</taxon>
    </lineage>
</organism>
<reference evidence="4 5" key="1">
    <citation type="journal article" date="2014" name="Int. J. Syst. Evol. Microbiol.">
        <title>Complete genome sequence of Corynebacterium casei LMG S-19264T (=DSM 44701T), isolated from a smear-ripened cheese.</title>
        <authorList>
            <consortium name="US DOE Joint Genome Institute (JGI-PGF)"/>
            <person name="Walter F."/>
            <person name="Albersmeier A."/>
            <person name="Kalinowski J."/>
            <person name="Ruckert C."/>
        </authorList>
    </citation>
    <scope>NUCLEOTIDE SEQUENCE [LARGE SCALE GENOMIC DNA]</scope>
    <source>
        <strain evidence="4 5">CGMCC 1.7029</strain>
    </source>
</reference>